<evidence type="ECO:0000313" key="2">
    <source>
        <dbReference type="Proteomes" id="UP000185728"/>
    </source>
</evidence>
<dbReference type="EMBL" id="FTOB01000007">
    <property type="protein sequence ID" value="SIT01546.1"/>
    <property type="molecule type" value="Genomic_DNA"/>
</dbReference>
<sequence>MKSLSKEEIKDRLIRRAADTWGVDEMEIEYSFDPIVGILFDACSHEFERISETIKTSRTQITERLVDLLTPEISVTAKPAHAVMHAQPLDSQIEINGKTQFFNRKRMPLFNNSNGREGFTDFFFCPSGDFTLNNCELKYIAYPDKIVSYGNQRSAPWLTKGDFSGAPESSAIYLGIQPGKDLKEIKDLLCYFDLLNFSNKELLVHHLGIAEWSVNGMALEATKGFPQKEAVRDDYSAYINEGIQSKIQFYEDYVRQYYEDHFYTIEGQVPLADNLKPHPEIFKEFLSEKDIAMFREPLLWVKISFSSVVSTPMLENLHCHINCFPILNKKTHSTSRRLQSYFNIIPMESENDFFLDVSHVEGDTGNKYYVHNRDKKDDVRPQAYLRFGGVSRFDERDASELLNYTLDLLKEDSVAFSAMGDDFINSNLKDLKQIVSRIEQQIELRGFKKNKIPYLIINKNSINKNRDTIIYADYWTTSGDKANKINPYSKLHQYSGTAFKPESLVLITGTLGGHDEPSPSEKIYAYREHILSRGRIITRQDIVQHCYAIFKDSITKVSIKKGVMVSRDNSVGYTPTTDIHITQNSETNYSEDDWEHLKKELLIGIKTRSANVLPFRVFYTPV</sequence>
<reference evidence="1 2" key="1">
    <citation type="submission" date="2017-01" db="EMBL/GenBank/DDBJ databases">
        <authorList>
            <person name="Varghese N."/>
            <person name="Submissions S."/>
        </authorList>
    </citation>
    <scope>NUCLEOTIDE SEQUENCE [LARGE SCALE GENOMIC DNA]</scope>
    <source>
        <strain evidence="1 2">DSM 2061</strain>
    </source>
</reference>
<comment type="caution">
    <text evidence="1">The sequence shown here is derived from an EMBL/GenBank/DDBJ whole genome shotgun (WGS) entry which is preliminary data.</text>
</comment>
<accession>A0ABY1L2G6</accession>
<dbReference type="RefSeq" id="WP_076456699.1">
    <property type="nucleotide sequence ID" value="NZ_FTOB01000007.1"/>
</dbReference>
<protein>
    <recommendedName>
        <fullName evidence="3">Type VI secretion system baseplate subunit TssF</fullName>
    </recommendedName>
</protein>
<dbReference type="Proteomes" id="UP000185728">
    <property type="component" value="Unassembled WGS sequence"/>
</dbReference>
<evidence type="ECO:0000313" key="1">
    <source>
        <dbReference type="EMBL" id="SIT01546.1"/>
    </source>
</evidence>
<keyword evidence="2" id="KW-1185">Reference proteome</keyword>
<proteinExistence type="predicted"/>
<name>A0ABY1L2G6_9FLAO</name>
<organism evidence="1 2">
    <name type="scientific">Zobellia uliginosa</name>
    <dbReference type="NCBI Taxonomy" id="143224"/>
    <lineage>
        <taxon>Bacteria</taxon>
        <taxon>Pseudomonadati</taxon>
        <taxon>Bacteroidota</taxon>
        <taxon>Flavobacteriia</taxon>
        <taxon>Flavobacteriales</taxon>
        <taxon>Flavobacteriaceae</taxon>
        <taxon>Zobellia</taxon>
    </lineage>
</organism>
<gene>
    <name evidence="1" type="ORF">SAMN05421766_10724</name>
</gene>
<evidence type="ECO:0008006" key="3">
    <source>
        <dbReference type="Google" id="ProtNLM"/>
    </source>
</evidence>